<gene>
    <name evidence="8" type="ORF">CGZ94_14095</name>
</gene>
<dbReference type="SUPFAM" id="SSF52096">
    <property type="entry name" value="ClpP/crotonase"/>
    <property type="match status" value="1"/>
</dbReference>
<dbReference type="Gene3D" id="1.10.12.10">
    <property type="entry name" value="Lyase 2-enoyl-coa Hydratase, Chain A, domain 2"/>
    <property type="match status" value="1"/>
</dbReference>
<organism evidence="8 9">
    <name type="scientific">Enemella evansiae</name>
    <dbReference type="NCBI Taxonomy" id="2016499"/>
    <lineage>
        <taxon>Bacteria</taxon>
        <taxon>Bacillati</taxon>
        <taxon>Actinomycetota</taxon>
        <taxon>Actinomycetes</taxon>
        <taxon>Propionibacteriales</taxon>
        <taxon>Propionibacteriaceae</taxon>
        <taxon>Enemella</taxon>
    </lineage>
</organism>
<evidence type="ECO:0000256" key="7">
    <source>
        <dbReference type="RuleBase" id="RU003707"/>
    </source>
</evidence>
<evidence type="ECO:0000256" key="3">
    <source>
        <dbReference type="ARBA" id="ARBA00023098"/>
    </source>
</evidence>
<dbReference type="RefSeq" id="WP_094358005.1">
    <property type="nucleotide sequence ID" value="NZ_NMVK01000015.1"/>
</dbReference>
<keyword evidence="9" id="KW-1185">Reference proteome</keyword>
<comment type="caution">
    <text evidence="8">The sequence shown here is derived from an EMBL/GenBank/DDBJ whole genome shotgun (WGS) entry which is preliminary data.</text>
</comment>
<dbReference type="GO" id="GO:0004300">
    <property type="term" value="F:enoyl-CoA hydratase activity"/>
    <property type="evidence" value="ECO:0007669"/>
    <property type="project" value="UniProtKB-EC"/>
</dbReference>
<accession>A0A255G7Y8</accession>
<dbReference type="OrthoDB" id="4470569at2"/>
<comment type="similarity">
    <text evidence="1 7">Belongs to the enoyl-CoA hydratase/isomerase family.</text>
</comment>
<reference evidence="8 9" key="1">
    <citation type="submission" date="2017-07" db="EMBL/GenBank/DDBJ databases">
        <title>Draft whole genome sequences of clinical Proprionibacteriaceae strains.</title>
        <authorList>
            <person name="Bernier A.-M."/>
            <person name="Bernard K."/>
            <person name="Domingo M.-C."/>
        </authorList>
    </citation>
    <scope>NUCLEOTIDE SEQUENCE [LARGE SCALE GENOMIC DNA]</scope>
    <source>
        <strain evidence="8 9">NML 030167</strain>
    </source>
</reference>
<dbReference type="InterPro" id="IPR014748">
    <property type="entry name" value="Enoyl-CoA_hydra_C"/>
</dbReference>
<dbReference type="GO" id="GO:0006635">
    <property type="term" value="P:fatty acid beta-oxidation"/>
    <property type="evidence" value="ECO:0007669"/>
    <property type="project" value="TreeGrafter"/>
</dbReference>
<evidence type="ECO:0000256" key="6">
    <source>
        <dbReference type="ARBA" id="ARBA00023717"/>
    </source>
</evidence>
<dbReference type="PANTHER" id="PTHR11941">
    <property type="entry name" value="ENOYL-COA HYDRATASE-RELATED"/>
    <property type="match status" value="1"/>
</dbReference>
<dbReference type="FunFam" id="1.10.12.10:FF:000001">
    <property type="entry name" value="Probable enoyl-CoA hydratase, mitochondrial"/>
    <property type="match status" value="1"/>
</dbReference>
<dbReference type="EMBL" id="NMVO01000015">
    <property type="protein sequence ID" value="OYO11562.1"/>
    <property type="molecule type" value="Genomic_DNA"/>
</dbReference>
<keyword evidence="4" id="KW-0456">Lyase</keyword>
<dbReference type="CDD" id="cd06558">
    <property type="entry name" value="crotonase-like"/>
    <property type="match status" value="1"/>
</dbReference>
<sequence length="260" mass="27387">MSVRTQQHGQHVTEIVMDRPEAMNALSTAQAEALIEVTEELAANRTVRAVVLSSAIPKAFCVGADLKERNGFDDEQLRHQREVFRRCFGGLLALPVPTVAAVEGFALGGGFELALCCDLIVGSTTATFGLPEIGVGVIPGGGGTQTLARRVGLGRAADVIFTGRRLNSEEGMEWGFVARSVAEGLAIPEALALAGVIADKSPVGARAAKRALAAGFDLPIAEGLELEHQGWLSTAFSADRKEGIAAFNEKRKPDWPGLDG</sequence>
<evidence type="ECO:0000313" key="9">
    <source>
        <dbReference type="Proteomes" id="UP000215896"/>
    </source>
</evidence>
<dbReference type="EC" id="4.2.1.17" evidence="2"/>
<dbReference type="PANTHER" id="PTHR11941:SF169">
    <property type="entry name" value="(7AS)-7A-METHYL-1,5-DIOXO-2,3,5,6,7,7A-HEXAHYDRO-1H-INDENE-CARBOXYL-COA HYDROLASE"/>
    <property type="match status" value="1"/>
</dbReference>
<proteinExistence type="inferred from homology"/>
<dbReference type="InterPro" id="IPR029045">
    <property type="entry name" value="ClpP/crotonase-like_dom_sf"/>
</dbReference>
<dbReference type="FunFam" id="3.90.226.10:FF:000009">
    <property type="entry name" value="Carnitinyl-CoA dehydratase"/>
    <property type="match status" value="1"/>
</dbReference>
<dbReference type="InterPro" id="IPR018376">
    <property type="entry name" value="Enoyl-CoA_hyd/isom_CS"/>
</dbReference>
<protein>
    <recommendedName>
        <fullName evidence="2">enoyl-CoA hydratase</fullName>
        <ecNumber evidence="2">4.2.1.17</ecNumber>
    </recommendedName>
</protein>
<keyword evidence="3" id="KW-0443">Lipid metabolism</keyword>
<name>A0A255G7Y8_9ACTN</name>
<evidence type="ECO:0000313" key="8">
    <source>
        <dbReference type="EMBL" id="OYO11562.1"/>
    </source>
</evidence>
<dbReference type="PROSITE" id="PS00166">
    <property type="entry name" value="ENOYL_COA_HYDRATASE"/>
    <property type="match status" value="1"/>
</dbReference>
<dbReference type="AlphaFoldDB" id="A0A255G7Y8"/>
<evidence type="ECO:0000256" key="1">
    <source>
        <dbReference type="ARBA" id="ARBA00005254"/>
    </source>
</evidence>
<dbReference type="Pfam" id="PF00378">
    <property type="entry name" value="ECH_1"/>
    <property type="match status" value="1"/>
</dbReference>
<dbReference type="Proteomes" id="UP000215896">
    <property type="component" value="Unassembled WGS sequence"/>
</dbReference>
<dbReference type="Gene3D" id="3.90.226.10">
    <property type="entry name" value="2-enoyl-CoA Hydratase, Chain A, domain 1"/>
    <property type="match status" value="1"/>
</dbReference>
<comment type="catalytic activity">
    <reaction evidence="5">
        <text>a (3S)-3-hydroxyacyl-CoA = a (2E)-enoyl-CoA + H2O</text>
        <dbReference type="Rhea" id="RHEA:16105"/>
        <dbReference type="ChEBI" id="CHEBI:15377"/>
        <dbReference type="ChEBI" id="CHEBI:57318"/>
        <dbReference type="ChEBI" id="CHEBI:58856"/>
        <dbReference type="EC" id="4.2.1.17"/>
    </reaction>
</comment>
<evidence type="ECO:0000256" key="4">
    <source>
        <dbReference type="ARBA" id="ARBA00023239"/>
    </source>
</evidence>
<comment type="catalytic activity">
    <reaction evidence="6">
        <text>a 4-saturated-(3S)-3-hydroxyacyl-CoA = a (3E)-enoyl-CoA + H2O</text>
        <dbReference type="Rhea" id="RHEA:20724"/>
        <dbReference type="ChEBI" id="CHEBI:15377"/>
        <dbReference type="ChEBI" id="CHEBI:58521"/>
        <dbReference type="ChEBI" id="CHEBI:137480"/>
        <dbReference type="EC" id="4.2.1.17"/>
    </reaction>
</comment>
<evidence type="ECO:0000256" key="5">
    <source>
        <dbReference type="ARBA" id="ARBA00023709"/>
    </source>
</evidence>
<evidence type="ECO:0000256" key="2">
    <source>
        <dbReference type="ARBA" id="ARBA00012076"/>
    </source>
</evidence>
<dbReference type="InterPro" id="IPR001753">
    <property type="entry name" value="Enoyl-CoA_hydra/iso"/>
</dbReference>